<dbReference type="OrthoDB" id="7349915at2"/>
<reference evidence="2 3" key="1">
    <citation type="submission" date="2019-12" db="EMBL/GenBank/DDBJ databases">
        <title>Genomic-based taxomic classification of the family Erythrobacteraceae.</title>
        <authorList>
            <person name="Xu L."/>
        </authorList>
    </citation>
    <scope>NUCLEOTIDE SEQUENCE [LARGE SCALE GENOMIC DNA]</scope>
    <source>
        <strain evidence="2 3">KCTC 42453</strain>
    </source>
</reference>
<feature type="transmembrane region" description="Helical" evidence="1">
    <location>
        <begin position="111"/>
        <end position="133"/>
    </location>
</feature>
<evidence type="ECO:0000256" key="1">
    <source>
        <dbReference type="SAM" id="Phobius"/>
    </source>
</evidence>
<proteinExistence type="predicted"/>
<sequence>MTKAAKDPLLAIARFVLMFFIVVLAIAGAALVIALPLMLFNQAALLAELAADGKDIVPGVIPAAAFVLAGAAGLMALGVYFLLLLRRIVNSVGEGDPFIPDNAKRLSRMGWVAIIAQAAAVPIGIAFVWVVGIAADPNDHVDNDFGFSGTGVLLVLILFILARVFRKGTEMREELEGTV</sequence>
<name>A0A845AZ86_9SPHN</name>
<feature type="transmembrane region" description="Helical" evidence="1">
    <location>
        <begin position="12"/>
        <end position="40"/>
    </location>
</feature>
<evidence type="ECO:0000313" key="3">
    <source>
        <dbReference type="Proteomes" id="UP000431922"/>
    </source>
</evidence>
<accession>A0A845AZ86</accession>
<dbReference type="Pfam" id="PF11188">
    <property type="entry name" value="DUF2975"/>
    <property type="match status" value="1"/>
</dbReference>
<organism evidence="2 3">
    <name type="scientific">Allopontixanthobacter sediminis</name>
    <dbReference type="NCBI Taxonomy" id="1689985"/>
    <lineage>
        <taxon>Bacteria</taxon>
        <taxon>Pseudomonadati</taxon>
        <taxon>Pseudomonadota</taxon>
        <taxon>Alphaproteobacteria</taxon>
        <taxon>Sphingomonadales</taxon>
        <taxon>Erythrobacteraceae</taxon>
        <taxon>Allopontixanthobacter</taxon>
    </lineage>
</organism>
<dbReference type="Proteomes" id="UP000431922">
    <property type="component" value="Unassembled WGS sequence"/>
</dbReference>
<dbReference type="RefSeq" id="WP_160756351.1">
    <property type="nucleotide sequence ID" value="NZ_WTYL01000002.1"/>
</dbReference>
<dbReference type="AlphaFoldDB" id="A0A845AZ86"/>
<feature type="transmembrane region" description="Helical" evidence="1">
    <location>
        <begin position="145"/>
        <end position="165"/>
    </location>
</feature>
<keyword evidence="1" id="KW-0472">Membrane</keyword>
<comment type="caution">
    <text evidence="2">The sequence shown here is derived from an EMBL/GenBank/DDBJ whole genome shotgun (WGS) entry which is preliminary data.</text>
</comment>
<dbReference type="InterPro" id="IPR021354">
    <property type="entry name" value="DUF2975"/>
</dbReference>
<dbReference type="EMBL" id="WTYL01000002">
    <property type="protein sequence ID" value="MXP44803.1"/>
    <property type="molecule type" value="Genomic_DNA"/>
</dbReference>
<evidence type="ECO:0000313" key="2">
    <source>
        <dbReference type="EMBL" id="MXP44803.1"/>
    </source>
</evidence>
<keyword evidence="3" id="KW-1185">Reference proteome</keyword>
<keyword evidence="1" id="KW-1133">Transmembrane helix</keyword>
<gene>
    <name evidence="2" type="ORF">GRI65_10075</name>
</gene>
<feature type="transmembrane region" description="Helical" evidence="1">
    <location>
        <begin position="60"/>
        <end position="83"/>
    </location>
</feature>
<keyword evidence="1" id="KW-0812">Transmembrane</keyword>
<protein>
    <submittedName>
        <fullName evidence="2">DUF2975 domain-containing protein</fullName>
    </submittedName>
</protein>